<dbReference type="OrthoDB" id="3853857at2759"/>
<sequence>MWRNCFHWPQIAFLTTTKSSLCYRESRHMKATIDLEGKRLVLSGQPLMVTTTPQLDNPLACCLPVSTATSSFNESRQVNSLIPFRNILWVEGTSSGKPNEVEVTYVYPIFDEIPIQIPNKVGEFKLPYEDAKRKVYPMSQILTIELEDASVLGDENISLTDFIIRCSYTHSQFSLNGFRQQSIFVLINPHSGTSEATKIFKEEVQPILSAAHCNLEVQYTEYKGHAIDIAKSINIQKYDTILCASGDGIPYEVINGFFQREDRAEAFSKINVVQTPGGSGNAMSLSCLGATSASLAALRILKGRPSQCDLMAVGKESSDEVIVSFLSQTFGAIAQADIGTEWMRSIGSIRFDLGVAYEVLAGHKYPCDLAVKWKCKNKEEVSNYYMNESQTKGTPESRSRRGTIERGGYKDSVNVSTERYSKSSSAFSAAGSDLKELSDDDFELKYQSFFKESKDFSTLPDDWEIYDKGTTNNMRIFYAGKMPYIAATTNFFPAAMPSDGAIDLVVFDSRSRIIPTAGALLSLEKGTHVWEDCVDHSKVEAFRLIPKADRECYISVDGEWFPYGAFQVEVLNKVLRTILWEGDFTETGFLENKRL</sequence>
<dbReference type="SMART" id="SM00046">
    <property type="entry name" value="DAGKc"/>
    <property type="match status" value="1"/>
</dbReference>
<evidence type="ECO:0000313" key="3">
    <source>
        <dbReference type="EMBL" id="ODQ48221.1"/>
    </source>
</evidence>
<dbReference type="GO" id="GO:0016020">
    <property type="term" value="C:membrane"/>
    <property type="evidence" value="ECO:0007669"/>
    <property type="project" value="TreeGrafter"/>
</dbReference>
<dbReference type="PANTHER" id="PTHR12358:SF31">
    <property type="entry name" value="ACYLGLYCEROL KINASE, MITOCHONDRIAL"/>
    <property type="match status" value="1"/>
</dbReference>
<accession>A0A1E3NQ60</accession>
<dbReference type="SUPFAM" id="SSF111331">
    <property type="entry name" value="NAD kinase/diacylglycerol kinase-like"/>
    <property type="match status" value="1"/>
</dbReference>
<reference evidence="3 4" key="1">
    <citation type="journal article" date="2016" name="Proc. Natl. Acad. Sci. U.S.A.">
        <title>Comparative genomics of biotechnologically important yeasts.</title>
        <authorList>
            <person name="Riley R."/>
            <person name="Haridas S."/>
            <person name="Wolfe K.H."/>
            <person name="Lopes M.R."/>
            <person name="Hittinger C.T."/>
            <person name="Goeker M."/>
            <person name="Salamov A.A."/>
            <person name="Wisecaver J.H."/>
            <person name="Long T.M."/>
            <person name="Calvey C.H."/>
            <person name="Aerts A.L."/>
            <person name="Barry K.W."/>
            <person name="Choi C."/>
            <person name="Clum A."/>
            <person name="Coughlan A.Y."/>
            <person name="Deshpande S."/>
            <person name="Douglass A.P."/>
            <person name="Hanson S.J."/>
            <person name="Klenk H.-P."/>
            <person name="LaButti K.M."/>
            <person name="Lapidus A."/>
            <person name="Lindquist E.A."/>
            <person name="Lipzen A.M."/>
            <person name="Meier-Kolthoff J.P."/>
            <person name="Ohm R.A."/>
            <person name="Otillar R.P."/>
            <person name="Pangilinan J.L."/>
            <person name="Peng Y."/>
            <person name="Rokas A."/>
            <person name="Rosa C.A."/>
            <person name="Scheuner C."/>
            <person name="Sibirny A.A."/>
            <person name="Slot J.C."/>
            <person name="Stielow J.B."/>
            <person name="Sun H."/>
            <person name="Kurtzman C.P."/>
            <person name="Blackwell M."/>
            <person name="Grigoriev I.V."/>
            <person name="Jeffries T.W."/>
        </authorList>
    </citation>
    <scope>NUCLEOTIDE SEQUENCE [LARGE SCALE GENOMIC DNA]</scope>
    <source>
        <strain evidence="3 4">NRRL Y-2026</strain>
    </source>
</reference>
<keyword evidence="4" id="KW-1185">Reference proteome</keyword>
<dbReference type="Gene3D" id="2.60.200.40">
    <property type="match status" value="1"/>
</dbReference>
<dbReference type="InterPro" id="IPR050187">
    <property type="entry name" value="Lipid_Phosphate_FormReg"/>
</dbReference>
<dbReference type="Pfam" id="PF00781">
    <property type="entry name" value="DAGK_cat"/>
    <property type="match status" value="1"/>
</dbReference>
<gene>
    <name evidence="3" type="ORF">PICMEDRAFT_11130</name>
</gene>
<dbReference type="InterPro" id="IPR016064">
    <property type="entry name" value="NAD/diacylglycerol_kinase_sf"/>
</dbReference>
<feature type="compositionally biased region" description="Basic and acidic residues" evidence="1">
    <location>
        <begin position="395"/>
        <end position="408"/>
    </location>
</feature>
<dbReference type="EMBL" id="KV454002">
    <property type="protein sequence ID" value="ODQ48221.1"/>
    <property type="molecule type" value="Genomic_DNA"/>
</dbReference>
<dbReference type="InterPro" id="IPR017438">
    <property type="entry name" value="ATP-NAD_kinase_N"/>
</dbReference>
<name>A0A1E3NQ60_9ASCO</name>
<dbReference type="Proteomes" id="UP000094455">
    <property type="component" value="Unassembled WGS sequence"/>
</dbReference>
<dbReference type="PROSITE" id="PS50146">
    <property type="entry name" value="DAGK"/>
    <property type="match status" value="1"/>
</dbReference>
<proteinExistence type="predicted"/>
<dbReference type="RefSeq" id="XP_019019334.1">
    <property type="nucleotide sequence ID" value="XM_019159758.1"/>
</dbReference>
<feature type="domain" description="DAGKc" evidence="2">
    <location>
        <begin position="178"/>
        <end position="317"/>
    </location>
</feature>
<dbReference type="Gene3D" id="3.40.50.10330">
    <property type="entry name" value="Probable inorganic polyphosphate/atp-NAD kinase, domain 1"/>
    <property type="match status" value="1"/>
</dbReference>
<evidence type="ECO:0000313" key="4">
    <source>
        <dbReference type="Proteomes" id="UP000094455"/>
    </source>
</evidence>
<organism evidence="3 4">
    <name type="scientific">Pichia membranifaciens NRRL Y-2026</name>
    <dbReference type="NCBI Taxonomy" id="763406"/>
    <lineage>
        <taxon>Eukaryota</taxon>
        <taxon>Fungi</taxon>
        <taxon>Dikarya</taxon>
        <taxon>Ascomycota</taxon>
        <taxon>Saccharomycotina</taxon>
        <taxon>Pichiomycetes</taxon>
        <taxon>Pichiales</taxon>
        <taxon>Pichiaceae</taxon>
        <taxon>Pichia</taxon>
    </lineage>
</organism>
<dbReference type="GO" id="GO:0005524">
    <property type="term" value="F:ATP binding"/>
    <property type="evidence" value="ECO:0007669"/>
    <property type="project" value="UniProtKB-KW"/>
</dbReference>
<dbReference type="GO" id="GO:0001727">
    <property type="term" value="F:lipid kinase activity"/>
    <property type="evidence" value="ECO:0007669"/>
    <property type="project" value="TreeGrafter"/>
</dbReference>
<protein>
    <recommendedName>
        <fullName evidence="2">DAGKc domain-containing protein</fullName>
    </recommendedName>
</protein>
<dbReference type="InterPro" id="IPR001206">
    <property type="entry name" value="Diacylglycerol_kinase_cat_dom"/>
</dbReference>
<evidence type="ECO:0000256" key="1">
    <source>
        <dbReference type="SAM" id="MobiDB-lite"/>
    </source>
</evidence>
<feature type="region of interest" description="Disordered" evidence="1">
    <location>
        <begin position="388"/>
        <end position="408"/>
    </location>
</feature>
<dbReference type="GO" id="GO:0005737">
    <property type="term" value="C:cytoplasm"/>
    <property type="evidence" value="ECO:0007669"/>
    <property type="project" value="TreeGrafter"/>
</dbReference>
<dbReference type="STRING" id="763406.A0A1E3NQ60"/>
<dbReference type="PANTHER" id="PTHR12358">
    <property type="entry name" value="SPHINGOSINE KINASE"/>
    <property type="match status" value="1"/>
</dbReference>
<dbReference type="GeneID" id="30176445"/>
<dbReference type="AlphaFoldDB" id="A0A1E3NQ60"/>
<dbReference type="GO" id="GO:0046512">
    <property type="term" value="P:sphingosine biosynthetic process"/>
    <property type="evidence" value="ECO:0007669"/>
    <property type="project" value="TreeGrafter"/>
</dbReference>
<evidence type="ECO:0000259" key="2">
    <source>
        <dbReference type="PROSITE" id="PS50146"/>
    </source>
</evidence>